<dbReference type="Proteomes" id="UP001597083">
    <property type="component" value="Unassembled WGS sequence"/>
</dbReference>
<evidence type="ECO:0000259" key="1">
    <source>
        <dbReference type="Pfam" id="PF00535"/>
    </source>
</evidence>
<dbReference type="Pfam" id="PF00535">
    <property type="entry name" value="Glycos_transf_2"/>
    <property type="match status" value="1"/>
</dbReference>
<dbReference type="InterPro" id="IPR001173">
    <property type="entry name" value="Glyco_trans_2-like"/>
</dbReference>
<comment type="caution">
    <text evidence="2">The sequence shown here is derived from an EMBL/GenBank/DDBJ whole genome shotgun (WGS) entry which is preliminary data.</text>
</comment>
<proteinExistence type="predicted"/>
<gene>
    <name evidence="2" type="ORF">ACFQ07_33085</name>
</gene>
<feature type="domain" description="Glycosyltransferase 2-like" evidence="1">
    <location>
        <begin position="4"/>
        <end position="40"/>
    </location>
</feature>
<sequence>MKVSIIVPAHNEEQGLPATLASLLAQTEPAHQIIVVDDGS</sequence>
<protein>
    <submittedName>
        <fullName evidence="2">Glycosyltransferase family 2 protein</fullName>
    </submittedName>
</protein>
<dbReference type="EMBL" id="JBHTIR010004353">
    <property type="protein sequence ID" value="MFD0857089.1"/>
    <property type="molecule type" value="Genomic_DNA"/>
</dbReference>
<name>A0ABW3CU22_9ACTN</name>
<evidence type="ECO:0000313" key="2">
    <source>
        <dbReference type="EMBL" id="MFD0857089.1"/>
    </source>
</evidence>
<reference evidence="3" key="1">
    <citation type="journal article" date="2019" name="Int. J. Syst. Evol. Microbiol.">
        <title>The Global Catalogue of Microorganisms (GCM) 10K type strain sequencing project: providing services to taxonomists for standard genome sequencing and annotation.</title>
        <authorList>
            <consortium name="The Broad Institute Genomics Platform"/>
            <consortium name="The Broad Institute Genome Sequencing Center for Infectious Disease"/>
            <person name="Wu L."/>
            <person name="Ma J."/>
        </authorList>
    </citation>
    <scope>NUCLEOTIDE SEQUENCE [LARGE SCALE GENOMIC DNA]</scope>
    <source>
        <strain evidence="3">JCM 31696</strain>
    </source>
</reference>
<evidence type="ECO:0000313" key="3">
    <source>
        <dbReference type="Proteomes" id="UP001597083"/>
    </source>
</evidence>
<organism evidence="2 3">
    <name type="scientific">Actinomadura adrarensis</name>
    <dbReference type="NCBI Taxonomy" id="1819600"/>
    <lineage>
        <taxon>Bacteria</taxon>
        <taxon>Bacillati</taxon>
        <taxon>Actinomycetota</taxon>
        <taxon>Actinomycetes</taxon>
        <taxon>Streptosporangiales</taxon>
        <taxon>Thermomonosporaceae</taxon>
        <taxon>Actinomadura</taxon>
    </lineage>
</organism>
<dbReference type="SUPFAM" id="SSF53448">
    <property type="entry name" value="Nucleotide-diphospho-sugar transferases"/>
    <property type="match status" value="1"/>
</dbReference>
<dbReference type="Gene3D" id="3.90.550.10">
    <property type="entry name" value="Spore Coat Polysaccharide Biosynthesis Protein SpsA, Chain A"/>
    <property type="match status" value="1"/>
</dbReference>
<dbReference type="CDD" id="cd00761">
    <property type="entry name" value="Glyco_tranf_GTA_type"/>
    <property type="match status" value="1"/>
</dbReference>
<dbReference type="InterPro" id="IPR029044">
    <property type="entry name" value="Nucleotide-diphossugar_trans"/>
</dbReference>
<feature type="non-terminal residue" evidence="2">
    <location>
        <position position="40"/>
    </location>
</feature>
<keyword evidence="3" id="KW-1185">Reference proteome</keyword>
<accession>A0ABW3CU22</accession>